<reference evidence="2" key="2">
    <citation type="journal article" date="2022" name="Syst. Entomol.">
        <title>Massive gene rearrangements of mitochondrial genomes and implications for the phylogeny of Trichoptera (Insecta).</title>
        <authorList>
            <person name="Ge X."/>
            <person name="Peng L."/>
            <person name="Vogler A.P."/>
            <person name="Morse J.C."/>
            <person name="Yang L."/>
            <person name="Sun C."/>
            <person name="Wang B."/>
        </authorList>
    </citation>
    <scope>NUCLEOTIDE SEQUENCE</scope>
</reference>
<keyword evidence="2" id="KW-0496">Mitochondrion</keyword>
<reference evidence="2" key="1">
    <citation type="submission" date="2021-11" db="EMBL/GenBank/DDBJ databases">
        <authorList>
            <person name="Ge X.-Y."/>
            <person name="Peng L."/>
            <person name="Sun C.-H."/>
            <person name="Wang B.-X."/>
        </authorList>
    </citation>
    <scope>NUCLEOTIDE SEQUENCE</scope>
</reference>
<keyword evidence="1" id="KW-1133">Transmembrane helix</keyword>
<evidence type="ECO:0000313" key="2">
    <source>
        <dbReference type="EMBL" id="UZZ44257.1"/>
    </source>
</evidence>
<keyword evidence="1" id="KW-0472">Membrane</keyword>
<geneLocation type="mitochondrion" evidence="2"/>
<organism evidence="2">
    <name type="scientific">Paduniella communis</name>
    <dbReference type="NCBI Taxonomy" id="2904892"/>
    <lineage>
        <taxon>Eukaryota</taxon>
        <taxon>Metazoa</taxon>
        <taxon>Ecdysozoa</taxon>
        <taxon>Arthropoda</taxon>
        <taxon>Hexapoda</taxon>
        <taxon>Insecta</taxon>
        <taxon>Pterygota</taxon>
        <taxon>Neoptera</taxon>
        <taxon>Endopterygota</taxon>
        <taxon>Trichoptera</taxon>
        <taxon>Annulipalpia</taxon>
        <taxon>Psychomyioidea</taxon>
        <taxon>Psychomyiidae</taxon>
        <taxon>Paduniellinae</taxon>
        <taxon>Paduniella</taxon>
    </lineage>
</organism>
<protein>
    <submittedName>
        <fullName evidence="2">NADH dehydrogenase subunit 6</fullName>
    </submittedName>
</protein>
<feature type="transmembrane region" description="Helical" evidence="1">
    <location>
        <begin position="49"/>
        <end position="70"/>
    </location>
</feature>
<proteinExistence type="predicted"/>
<dbReference type="CTD" id="4541"/>
<dbReference type="RefSeq" id="YP_010586456.1">
    <property type="nucleotide sequence ID" value="NC_069276.1"/>
</dbReference>
<gene>
    <name evidence="2" type="primary">ND6</name>
</gene>
<evidence type="ECO:0000256" key="1">
    <source>
        <dbReference type="SAM" id="Phobius"/>
    </source>
</evidence>
<feature type="transmembrane region" description="Helical" evidence="1">
    <location>
        <begin position="7"/>
        <end position="34"/>
    </location>
</feature>
<feature type="transmembrane region" description="Helical" evidence="1">
    <location>
        <begin position="82"/>
        <end position="101"/>
    </location>
</feature>
<dbReference type="AlphaFoldDB" id="A0A9E8LP56"/>
<name>A0A9E8LP56_9NEOP</name>
<accession>A0A9E8LP56</accession>
<dbReference type="EMBL" id="OL678040">
    <property type="protein sequence ID" value="UZZ44257.1"/>
    <property type="molecule type" value="Genomic_DNA"/>
</dbReference>
<dbReference type="GeneID" id="77426303"/>
<keyword evidence="1" id="KW-0812">Transmembrane</keyword>
<feature type="transmembrane region" description="Helical" evidence="1">
    <location>
        <begin position="136"/>
        <end position="158"/>
    </location>
</feature>
<sequence length="168" mass="20207">MFNIILFMFFMIMNILFMMSNTPLTINLIILILMINNCMLMNFMMNSPWYSYITFIMFVSGLMILFMYMCSITSSMKFTIKNIIITLFMMTISISIILFMMNNMLTFMKFNYNNFNNMILENSSMMLMKLFNNKSLYITIMIIITLFMMLIFSSHLIFNMNEPMRKKY</sequence>